<keyword evidence="2" id="KW-1185">Reference proteome</keyword>
<dbReference type="Proteomes" id="UP001732700">
    <property type="component" value="Chromosome 4A"/>
</dbReference>
<protein>
    <submittedName>
        <fullName evidence="1">Uncharacterized protein</fullName>
    </submittedName>
</protein>
<evidence type="ECO:0000313" key="1">
    <source>
        <dbReference type="EnsemblPlants" id="AVESA.00010b.r2.4AG0589450.1.CDS.1"/>
    </source>
</evidence>
<organism evidence="1 2">
    <name type="scientific">Avena sativa</name>
    <name type="common">Oat</name>
    <dbReference type="NCBI Taxonomy" id="4498"/>
    <lineage>
        <taxon>Eukaryota</taxon>
        <taxon>Viridiplantae</taxon>
        <taxon>Streptophyta</taxon>
        <taxon>Embryophyta</taxon>
        <taxon>Tracheophyta</taxon>
        <taxon>Spermatophyta</taxon>
        <taxon>Magnoliopsida</taxon>
        <taxon>Liliopsida</taxon>
        <taxon>Poales</taxon>
        <taxon>Poaceae</taxon>
        <taxon>BOP clade</taxon>
        <taxon>Pooideae</taxon>
        <taxon>Poodae</taxon>
        <taxon>Poeae</taxon>
        <taxon>Poeae Chloroplast Group 1 (Aveneae type)</taxon>
        <taxon>Aveninae</taxon>
        <taxon>Avena</taxon>
    </lineage>
</organism>
<dbReference type="EnsemblPlants" id="AVESA.00010b.r2.4AG0589450.1">
    <property type="protein sequence ID" value="AVESA.00010b.r2.4AG0589450.1.CDS.1"/>
    <property type="gene ID" value="AVESA.00010b.r2.4AG0589450"/>
</dbReference>
<proteinExistence type="predicted"/>
<reference evidence="1" key="1">
    <citation type="submission" date="2021-05" db="EMBL/GenBank/DDBJ databases">
        <authorList>
            <person name="Scholz U."/>
            <person name="Mascher M."/>
            <person name="Fiebig A."/>
        </authorList>
    </citation>
    <scope>NUCLEOTIDE SEQUENCE [LARGE SCALE GENOMIC DNA]</scope>
</reference>
<reference evidence="1" key="2">
    <citation type="submission" date="2025-09" db="UniProtKB">
        <authorList>
            <consortium name="EnsemblPlants"/>
        </authorList>
    </citation>
    <scope>IDENTIFICATION</scope>
</reference>
<name>A0ACD5W6A9_AVESA</name>
<sequence>MSSSSTGARRGAGAGHFPVGRRRHVQVVDTGCSCRPRRPRVQLSLPSFLKPSFASKPAAPATTARSNSSSSFFPSSSSTASFSTSYASSNCSNYYSSYHGFGNAPNKQQHQRLQQQHLPAAPPKQVTPASPARRQPASVKKKKQNKRYYAEQQAATAGAAAEQEDVGLAVEKDSSDPRADFRESMVQMVVETGLCSWDDLRCMLRRLLALNSPRHHAAILTAFAELCAQLASPPPPPPAGSSYHYQL</sequence>
<accession>A0ACD5W6A9</accession>
<evidence type="ECO:0000313" key="2">
    <source>
        <dbReference type="Proteomes" id="UP001732700"/>
    </source>
</evidence>